<proteinExistence type="predicted"/>
<protein>
    <submittedName>
        <fullName evidence="1">Uncharacterized protein</fullName>
    </submittedName>
</protein>
<evidence type="ECO:0000313" key="2">
    <source>
        <dbReference type="Proteomes" id="UP000198619"/>
    </source>
</evidence>
<dbReference type="InterPro" id="IPR045390">
    <property type="entry name" value="ABC-3C_MC3"/>
</dbReference>
<dbReference type="STRING" id="84698.SAMN04488528_101138"/>
<gene>
    <name evidence="1" type="ORF">SAMN04488528_101138</name>
</gene>
<dbReference type="Pfam" id="PF20131">
    <property type="entry name" value="MC3"/>
    <property type="match status" value="1"/>
</dbReference>
<name>A0A1I0Y511_9CLOT</name>
<dbReference type="OrthoDB" id="7059377at2"/>
<organism evidence="1 2">
    <name type="scientific">Clostridium frigidicarnis</name>
    <dbReference type="NCBI Taxonomy" id="84698"/>
    <lineage>
        <taxon>Bacteria</taxon>
        <taxon>Bacillati</taxon>
        <taxon>Bacillota</taxon>
        <taxon>Clostridia</taxon>
        <taxon>Eubacteriales</taxon>
        <taxon>Clostridiaceae</taxon>
        <taxon>Clostridium</taxon>
    </lineage>
</organism>
<dbReference type="AlphaFoldDB" id="A0A1I0Y511"/>
<evidence type="ECO:0000313" key="1">
    <source>
        <dbReference type="EMBL" id="SFB08302.1"/>
    </source>
</evidence>
<dbReference type="RefSeq" id="WP_090040624.1">
    <property type="nucleotide sequence ID" value="NZ_FOKI01000011.1"/>
</dbReference>
<keyword evidence="2" id="KW-1185">Reference proteome</keyword>
<dbReference type="EMBL" id="FOKI01000011">
    <property type="protein sequence ID" value="SFB08302.1"/>
    <property type="molecule type" value="Genomic_DNA"/>
</dbReference>
<sequence length="162" mass="18763">MKEWNERAKEVAYLLNPAFCGRIIYNTVKEYEIASKRAFPVPLVYLILPLILHKKTRELISSRTQLLVWIQRYPHLLIDFHVRAKELVGITNEAMEFLFQTNFLMLNVNGEIETVKTQKALSKTKYIDEEVRECILKSGNVAKWFATAGKTETIYISLGVTP</sequence>
<accession>A0A1I0Y511</accession>
<reference evidence="1 2" key="1">
    <citation type="submission" date="2016-10" db="EMBL/GenBank/DDBJ databases">
        <authorList>
            <person name="de Groot N.N."/>
        </authorList>
    </citation>
    <scope>NUCLEOTIDE SEQUENCE [LARGE SCALE GENOMIC DNA]</scope>
    <source>
        <strain evidence="1 2">DSM 12271</strain>
    </source>
</reference>
<dbReference type="Proteomes" id="UP000198619">
    <property type="component" value="Unassembled WGS sequence"/>
</dbReference>